<dbReference type="EMBL" id="BPLR01017071">
    <property type="protein sequence ID" value="GIY88492.1"/>
    <property type="molecule type" value="Genomic_DNA"/>
</dbReference>
<dbReference type="AlphaFoldDB" id="A0AAV4X002"/>
<proteinExistence type="predicted"/>
<comment type="caution">
    <text evidence="1">The sequence shown here is derived from an EMBL/GenBank/DDBJ whole genome shotgun (WGS) entry which is preliminary data.</text>
</comment>
<organism evidence="1 2">
    <name type="scientific">Caerostris extrusa</name>
    <name type="common">Bark spider</name>
    <name type="synonym">Caerostris bankana</name>
    <dbReference type="NCBI Taxonomy" id="172846"/>
    <lineage>
        <taxon>Eukaryota</taxon>
        <taxon>Metazoa</taxon>
        <taxon>Ecdysozoa</taxon>
        <taxon>Arthropoda</taxon>
        <taxon>Chelicerata</taxon>
        <taxon>Arachnida</taxon>
        <taxon>Araneae</taxon>
        <taxon>Araneomorphae</taxon>
        <taxon>Entelegynae</taxon>
        <taxon>Araneoidea</taxon>
        <taxon>Araneidae</taxon>
        <taxon>Caerostris</taxon>
    </lineage>
</organism>
<dbReference type="GO" id="GO:0003676">
    <property type="term" value="F:nucleic acid binding"/>
    <property type="evidence" value="ECO:0007669"/>
    <property type="project" value="InterPro"/>
</dbReference>
<dbReference type="InterPro" id="IPR036397">
    <property type="entry name" value="RNaseH_sf"/>
</dbReference>
<reference evidence="1 2" key="1">
    <citation type="submission" date="2021-06" db="EMBL/GenBank/DDBJ databases">
        <title>Caerostris extrusa draft genome.</title>
        <authorList>
            <person name="Kono N."/>
            <person name="Arakawa K."/>
        </authorList>
    </citation>
    <scope>NUCLEOTIDE SEQUENCE [LARGE SCALE GENOMIC DNA]</scope>
</reference>
<protein>
    <submittedName>
        <fullName evidence="1">Uncharacterized protein</fullName>
    </submittedName>
</protein>
<gene>
    <name evidence="1" type="ORF">CEXT_472381</name>
</gene>
<sequence>MVKLDELRYELFDNTPYSLDLAPSDYNPYLNLKRRLIGRLFHSNEDFDCLEKDYYLDMCVCVSMCPSSFPKLKQAGKDRE</sequence>
<dbReference type="Gene3D" id="3.30.420.10">
    <property type="entry name" value="Ribonuclease H-like superfamily/Ribonuclease H"/>
    <property type="match status" value="1"/>
</dbReference>
<evidence type="ECO:0000313" key="2">
    <source>
        <dbReference type="Proteomes" id="UP001054945"/>
    </source>
</evidence>
<keyword evidence="2" id="KW-1185">Reference proteome</keyword>
<evidence type="ECO:0000313" key="1">
    <source>
        <dbReference type="EMBL" id="GIY88492.1"/>
    </source>
</evidence>
<accession>A0AAV4X002</accession>
<name>A0AAV4X002_CAEEX</name>
<dbReference type="Proteomes" id="UP001054945">
    <property type="component" value="Unassembled WGS sequence"/>
</dbReference>